<dbReference type="PANTHER" id="PTHR21055:SF3">
    <property type="entry name" value="PROTEIN PHOSPHATASE 1 REGULATORY SUBUNIT 36"/>
    <property type="match status" value="1"/>
</dbReference>
<dbReference type="Proteomes" id="UP001652620">
    <property type="component" value="Chromosome 3"/>
</dbReference>
<dbReference type="Pfam" id="PF14895">
    <property type="entry name" value="PPPI_inhib"/>
    <property type="match status" value="1"/>
</dbReference>
<dbReference type="AlphaFoldDB" id="A0A034W6D5"/>
<dbReference type="OrthoDB" id="6724830at2759"/>
<keyword evidence="2" id="KW-1185">Reference proteome</keyword>
<dbReference type="OMA" id="VMARPEY"/>
<evidence type="ECO:0000313" key="3">
    <source>
        <dbReference type="RefSeq" id="XP_011203435.1"/>
    </source>
</evidence>
<dbReference type="KEGG" id="bdr:105226304"/>
<dbReference type="EMBL" id="GAKP01009614">
    <property type="protein sequence ID" value="JAC49338.1"/>
    <property type="molecule type" value="Transcribed_RNA"/>
</dbReference>
<dbReference type="RefSeq" id="XP_011203435.1">
    <property type="nucleotide sequence ID" value="XM_011205133.3"/>
</dbReference>
<gene>
    <name evidence="1" type="primary">PPR36</name>
    <name evidence="3" type="synonym">LOC105226304</name>
</gene>
<dbReference type="InterPro" id="IPR026142">
    <property type="entry name" value="Pro_pase_1_reg_su_36"/>
</dbReference>
<reference evidence="3" key="2">
    <citation type="submission" date="2025-04" db="UniProtKB">
        <authorList>
            <consortium name="RefSeq"/>
        </authorList>
    </citation>
    <scope>IDENTIFICATION</scope>
    <source>
        <strain evidence="3">Punador</strain>
    </source>
</reference>
<name>A0A034W6D5_BACDO</name>
<evidence type="ECO:0000313" key="1">
    <source>
        <dbReference type="EMBL" id="JAC49338.1"/>
    </source>
</evidence>
<evidence type="ECO:0000313" key="2">
    <source>
        <dbReference type="Proteomes" id="UP001652620"/>
    </source>
</evidence>
<accession>A0A034W6D5</accession>
<protein>
    <submittedName>
        <fullName evidence="1 3">Protein phosphatase 1 regulatory subunit 36</fullName>
    </submittedName>
</protein>
<sequence length="456" mass="54725">MRRIHNSNFVPRFNLGKWTWNKNLERLEFEPIKDAELEKLDYISTCGFKFNKTLNQLEELIFLQEFQRSELTHDADVILVQDIKNIVLFLAPSETITKDFVLFLHTFTVDRFLRALIIYFEYYLKMVEFVLIRRDEISGDKAQIQSEDTNEIKRIYSSYLTQHRLLLAREYSIIIAGDGEMKPYYHITPIVNISQSIKDKRFHETFLAFSTQMVWIAMHRRAYDYIDLEMYRLFRSEHFKLKRYAHINFTEAEANMLYGKNYKRVNYRAQNSPLIQELVNVSTENLPILWIGERKYRGTDLRIHQLELEYIVPDSQLTLIDVCHGILGHPKKIYNTLLNINWEEVRFQNYSQVYDPYQLVRQPALKIPRIDAEKIRKHAQKFDTYYHVRMQYERVSRAVIDKWCRRDAVIAYFTTEGMITNIVTRCERELERDSYGPSVEEITSKFLARKKLLRKL</sequence>
<dbReference type="PANTHER" id="PTHR21055">
    <property type="entry name" value="PROTEIN PHOSPHATASE 1 REGULATORY SUBUNIT 36"/>
    <property type="match status" value="1"/>
</dbReference>
<organism evidence="1">
    <name type="scientific">Bactrocera dorsalis</name>
    <name type="common">Oriental fruit fly</name>
    <name type="synonym">Dacus dorsalis</name>
    <dbReference type="NCBI Taxonomy" id="27457"/>
    <lineage>
        <taxon>Eukaryota</taxon>
        <taxon>Metazoa</taxon>
        <taxon>Ecdysozoa</taxon>
        <taxon>Arthropoda</taxon>
        <taxon>Hexapoda</taxon>
        <taxon>Insecta</taxon>
        <taxon>Pterygota</taxon>
        <taxon>Neoptera</taxon>
        <taxon>Endopterygota</taxon>
        <taxon>Diptera</taxon>
        <taxon>Brachycera</taxon>
        <taxon>Muscomorpha</taxon>
        <taxon>Tephritoidea</taxon>
        <taxon>Tephritidae</taxon>
        <taxon>Bactrocera</taxon>
        <taxon>Bactrocera</taxon>
    </lineage>
</organism>
<proteinExistence type="predicted"/>
<reference evidence="1" key="1">
    <citation type="journal article" date="2014" name="BMC Genomics">
        <title>Characterizing the developmental transcriptome of the oriental fruit fly, Bactrocera dorsalis (Diptera: Tephritidae) through comparative genomic analysis with Drosophila melanogaster utilizing modENCODE datasets.</title>
        <authorList>
            <person name="Geib S.M."/>
            <person name="Calla B."/>
            <person name="Hall B."/>
            <person name="Hou S."/>
            <person name="Manoukis N.C."/>
        </authorList>
    </citation>
    <scope>NUCLEOTIDE SEQUENCE</scope>
    <source>
        <strain evidence="1">Punador</strain>
    </source>
</reference>
<dbReference type="GeneID" id="105226304"/>
<dbReference type="GO" id="GO:0019902">
    <property type="term" value="F:phosphatase binding"/>
    <property type="evidence" value="ECO:0007669"/>
    <property type="project" value="InterPro"/>
</dbReference>